<dbReference type="InterPro" id="IPR043128">
    <property type="entry name" value="Rev_trsase/Diguanyl_cyclase"/>
</dbReference>
<evidence type="ECO:0000313" key="3">
    <source>
        <dbReference type="EMBL" id="KGM13274.1"/>
    </source>
</evidence>
<evidence type="ECO:0000313" key="4">
    <source>
        <dbReference type="Proteomes" id="UP000054314"/>
    </source>
</evidence>
<comment type="caution">
    <text evidence="3">The sequence shown here is derived from an EMBL/GenBank/DDBJ whole genome shotgun (WGS) entry which is preliminary data.</text>
</comment>
<feature type="transmembrane region" description="Helical" evidence="1">
    <location>
        <begin position="16"/>
        <end position="37"/>
    </location>
</feature>
<accession>A0A0A0C1P3</accession>
<dbReference type="GO" id="GO:0043709">
    <property type="term" value="P:cell adhesion involved in single-species biofilm formation"/>
    <property type="evidence" value="ECO:0007669"/>
    <property type="project" value="TreeGrafter"/>
</dbReference>
<dbReference type="CDD" id="cd01949">
    <property type="entry name" value="GGDEF"/>
    <property type="match status" value="1"/>
</dbReference>
<feature type="transmembrane region" description="Helical" evidence="1">
    <location>
        <begin position="95"/>
        <end position="111"/>
    </location>
</feature>
<feature type="transmembrane region" description="Helical" evidence="1">
    <location>
        <begin position="118"/>
        <end position="138"/>
    </location>
</feature>
<dbReference type="InterPro" id="IPR029787">
    <property type="entry name" value="Nucleotide_cyclase"/>
</dbReference>
<dbReference type="PANTHER" id="PTHR45138">
    <property type="entry name" value="REGULATORY COMPONENTS OF SENSORY TRANSDUCTION SYSTEM"/>
    <property type="match status" value="1"/>
</dbReference>
<feature type="transmembrane region" description="Helical" evidence="1">
    <location>
        <begin position="69"/>
        <end position="89"/>
    </location>
</feature>
<feature type="transmembrane region" description="Helical" evidence="1">
    <location>
        <begin position="144"/>
        <end position="161"/>
    </location>
</feature>
<dbReference type="Proteomes" id="UP000054314">
    <property type="component" value="Unassembled WGS sequence"/>
</dbReference>
<dbReference type="SMART" id="SM00267">
    <property type="entry name" value="GGDEF"/>
    <property type="match status" value="1"/>
</dbReference>
<dbReference type="GO" id="GO:1902201">
    <property type="term" value="P:negative regulation of bacterial-type flagellum-dependent cell motility"/>
    <property type="evidence" value="ECO:0007669"/>
    <property type="project" value="TreeGrafter"/>
</dbReference>
<dbReference type="Gene3D" id="3.30.70.270">
    <property type="match status" value="1"/>
</dbReference>
<sequence length="309" mass="33126">MGVRVTRGGSTDEVRVLAIACLIVGLVLAVTVGIPYSPTAPRGLGAVLTAVALCLAGALHVFRDHVRRAHLHGVLVLAIVLIGVCVASATTPDGLVLTAMSFIWPALYSAVFHERRALLRHLVATATSLGLALAAAGASSAPQTWFFIMATTAGIGLVLNSRMLSLRVEAMIDPLTGALSRRAFDLAAQMEMARAVRSGHPLTLVMLDLDRFKDINDQYGHAAGDTVLAGLARSWRASMRPDDVLGRFGGDEFVIVMPRTDRGEAEVVLARLRRDLCDWSAGVATWQGETYEEWFAAADSRLYTAKARH</sequence>
<dbReference type="GO" id="GO:0005886">
    <property type="term" value="C:plasma membrane"/>
    <property type="evidence" value="ECO:0007669"/>
    <property type="project" value="TreeGrafter"/>
</dbReference>
<dbReference type="SUPFAM" id="SSF55073">
    <property type="entry name" value="Nucleotide cyclase"/>
    <property type="match status" value="1"/>
</dbReference>
<organism evidence="3 4">
    <name type="scientific">Cellulomonas bogoriensis 69B4 = DSM 16987</name>
    <dbReference type="NCBI Taxonomy" id="1386082"/>
    <lineage>
        <taxon>Bacteria</taxon>
        <taxon>Bacillati</taxon>
        <taxon>Actinomycetota</taxon>
        <taxon>Actinomycetes</taxon>
        <taxon>Micrococcales</taxon>
        <taxon>Cellulomonadaceae</taxon>
        <taxon>Cellulomonas</taxon>
    </lineage>
</organism>
<dbReference type="InterPro" id="IPR000160">
    <property type="entry name" value="GGDEF_dom"/>
</dbReference>
<dbReference type="GO" id="GO:0052621">
    <property type="term" value="F:diguanylate cyclase activity"/>
    <property type="evidence" value="ECO:0007669"/>
    <property type="project" value="TreeGrafter"/>
</dbReference>
<reference evidence="3 4" key="1">
    <citation type="submission" date="2013-08" db="EMBL/GenBank/DDBJ databases">
        <title>Genome sequencing of Cellulomonas bogoriensis 69B4.</title>
        <authorList>
            <person name="Chen F."/>
            <person name="Li Y."/>
            <person name="Wang G."/>
        </authorList>
    </citation>
    <scope>NUCLEOTIDE SEQUENCE [LARGE SCALE GENOMIC DNA]</scope>
    <source>
        <strain evidence="3 4">69B4</strain>
    </source>
</reference>
<dbReference type="NCBIfam" id="TIGR00254">
    <property type="entry name" value="GGDEF"/>
    <property type="match status" value="1"/>
</dbReference>
<protein>
    <submittedName>
        <fullName evidence="3">Diguanylate cyclase</fullName>
    </submittedName>
</protein>
<dbReference type="InterPro" id="IPR050469">
    <property type="entry name" value="Diguanylate_Cyclase"/>
</dbReference>
<keyword evidence="1" id="KW-0812">Transmembrane</keyword>
<evidence type="ECO:0000256" key="1">
    <source>
        <dbReference type="SAM" id="Phobius"/>
    </source>
</evidence>
<dbReference type="EMBL" id="AXCZ01000053">
    <property type="protein sequence ID" value="KGM13274.1"/>
    <property type="molecule type" value="Genomic_DNA"/>
</dbReference>
<evidence type="ECO:0000259" key="2">
    <source>
        <dbReference type="PROSITE" id="PS50887"/>
    </source>
</evidence>
<feature type="domain" description="GGDEF" evidence="2">
    <location>
        <begin position="200"/>
        <end position="309"/>
    </location>
</feature>
<keyword evidence="4" id="KW-1185">Reference proteome</keyword>
<keyword evidence="1" id="KW-0472">Membrane</keyword>
<proteinExistence type="predicted"/>
<dbReference type="AlphaFoldDB" id="A0A0A0C1P3"/>
<feature type="transmembrane region" description="Helical" evidence="1">
    <location>
        <begin position="43"/>
        <end position="62"/>
    </location>
</feature>
<gene>
    <name evidence="3" type="ORF">N869_10900</name>
</gene>
<dbReference type="PROSITE" id="PS50887">
    <property type="entry name" value="GGDEF"/>
    <property type="match status" value="1"/>
</dbReference>
<dbReference type="Pfam" id="PF00990">
    <property type="entry name" value="GGDEF"/>
    <property type="match status" value="1"/>
</dbReference>
<keyword evidence="1" id="KW-1133">Transmembrane helix</keyword>
<dbReference type="PANTHER" id="PTHR45138:SF24">
    <property type="entry name" value="DIGUANYLATE CYCLASE DGCC-RELATED"/>
    <property type="match status" value="1"/>
</dbReference>
<name>A0A0A0C1P3_9CELL</name>
<dbReference type="RefSeq" id="WP_052105185.1">
    <property type="nucleotide sequence ID" value="NZ_AXCZ01000053.1"/>
</dbReference>
<dbReference type="OrthoDB" id="23692at2"/>